<feature type="chain" id="PRO_5006388396" description="Mobile element protein CD1107-like domain-containing protein" evidence="3">
    <location>
        <begin position="28"/>
        <end position="235"/>
    </location>
</feature>
<dbReference type="AlphaFoldDB" id="A0A0Q9Y5F9"/>
<dbReference type="PATRIC" id="fig|217031.4.peg.3630"/>
<evidence type="ECO:0000256" key="2">
    <source>
        <dbReference type="SAM" id="Phobius"/>
    </source>
</evidence>
<evidence type="ECO:0000256" key="1">
    <source>
        <dbReference type="SAM" id="MobiDB-lite"/>
    </source>
</evidence>
<reference evidence="5 6" key="1">
    <citation type="submission" date="2015-06" db="EMBL/GenBank/DDBJ databases">
        <title>Genome sequencing project of Bacillus galactosidilyticus PL133.</title>
        <authorList>
            <person name="Gaiero J."/>
            <person name="Nicol R."/>
            <person name="Habash M."/>
        </authorList>
    </citation>
    <scope>NUCLEOTIDE SEQUENCE [LARGE SCALE GENOMIC DNA]</scope>
    <source>
        <strain evidence="5 6">PL133</strain>
    </source>
</reference>
<feature type="transmembrane region" description="Helical" evidence="2">
    <location>
        <begin position="171"/>
        <end position="191"/>
    </location>
</feature>
<evidence type="ECO:0000256" key="3">
    <source>
        <dbReference type="SAM" id="SignalP"/>
    </source>
</evidence>
<keyword evidence="2" id="KW-0472">Membrane</keyword>
<protein>
    <recommendedName>
        <fullName evidence="4">Mobile element protein CD1107-like domain-containing protein</fullName>
    </recommendedName>
</protein>
<proteinExistence type="predicted"/>
<evidence type="ECO:0000259" key="4">
    <source>
        <dbReference type="Pfam" id="PF14283"/>
    </source>
</evidence>
<feature type="domain" description="Mobile element protein CD1107-like" evidence="4">
    <location>
        <begin position="50"/>
        <end position="198"/>
    </location>
</feature>
<evidence type="ECO:0000313" key="6">
    <source>
        <dbReference type="Proteomes" id="UP000053881"/>
    </source>
</evidence>
<dbReference type="InterPro" id="IPR025376">
    <property type="entry name" value="CD1107-like_dom"/>
</dbReference>
<dbReference type="Proteomes" id="UP000053881">
    <property type="component" value="Unassembled WGS sequence"/>
</dbReference>
<organism evidence="5 6">
    <name type="scientific">Lederbergia galactosidilytica</name>
    <dbReference type="NCBI Taxonomy" id="217031"/>
    <lineage>
        <taxon>Bacteria</taxon>
        <taxon>Bacillati</taxon>
        <taxon>Bacillota</taxon>
        <taxon>Bacilli</taxon>
        <taxon>Bacillales</taxon>
        <taxon>Bacillaceae</taxon>
        <taxon>Lederbergia</taxon>
    </lineage>
</organism>
<comment type="caution">
    <text evidence="5">The sequence shown here is derived from an EMBL/GenBank/DDBJ whole genome shotgun (WGS) entry which is preliminary data.</text>
</comment>
<gene>
    <name evidence="5" type="ORF">ACA29_10935</name>
</gene>
<feature type="signal peptide" evidence="3">
    <location>
        <begin position="1"/>
        <end position="27"/>
    </location>
</feature>
<keyword evidence="2" id="KW-0812">Transmembrane</keyword>
<accession>A0A0Q9Y5F9</accession>
<feature type="compositionally biased region" description="Acidic residues" evidence="1">
    <location>
        <begin position="207"/>
        <end position="235"/>
    </location>
</feature>
<dbReference type="Pfam" id="PF14283">
    <property type="entry name" value="CD1107-like"/>
    <property type="match status" value="1"/>
</dbReference>
<keyword evidence="3" id="KW-0732">Signal</keyword>
<evidence type="ECO:0000313" key="5">
    <source>
        <dbReference type="EMBL" id="KRG12674.1"/>
    </source>
</evidence>
<name>A0A0Q9Y5F9_9BACI</name>
<feature type="region of interest" description="Disordered" evidence="1">
    <location>
        <begin position="203"/>
        <end position="235"/>
    </location>
</feature>
<keyword evidence="2" id="KW-1133">Transmembrane helix</keyword>
<sequence length="235" mass="26360">MKNKSRILVSLITIMLCFTIFSTVAFAGGGEEEVSLIPEETEKTKTDAVPLTPDGNLTLVDDVSGEEAEDKQFVTVVSKNGNYFYLVIDRAGDRQNVYFLNLVDEEDLLALIEEDKPKQQETPQRCNCINLCEEGKIDPNCSLCRNDLTECTRKLLTPTSTPEPEKEKNKGMGGILLLLIVGIVGGGIYYFKVLNNKPNTKGNTILDDYDFEDDEDDDYEYETEIDDEDESEVDI</sequence>
<dbReference type="EMBL" id="LGPB01000090">
    <property type="protein sequence ID" value="KRG12674.1"/>
    <property type="molecule type" value="Genomic_DNA"/>
</dbReference>